<sequence>MKIGIKQRWKDFLDRIAKSNAEQFGQGTKLNCCDLAKPKDGGNTHKTGEDPK</sequence>
<dbReference type="EMBL" id="JAAEEH010000021">
    <property type="protein sequence ID" value="NDL67803.1"/>
    <property type="molecule type" value="Genomic_DNA"/>
</dbReference>
<evidence type="ECO:0000313" key="1">
    <source>
        <dbReference type="EMBL" id="NDL67803.1"/>
    </source>
</evidence>
<reference evidence="1 2" key="1">
    <citation type="submission" date="2020-01" db="EMBL/GenBank/DDBJ databases">
        <title>Anaeroalcalibacter tamaniensis gen. nov., sp. nov., moderately halophilic strictly anaerobic fermenter bacterium from mud volcano of Taman peninsula.</title>
        <authorList>
            <person name="Frolova A."/>
            <person name="Merkel A.Y."/>
            <person name="Slobodkin A.I."/>
        </authorList>
    </citation>
    <scope>NUCLEOTIDE SEQUENCE [LARGE SCALE GENOMIC DNA]</scope>
    <source>
        <strain evidence="1 2">F-3ap</strain>
    </source>
</reference>
<accession>A0A7X5KNH4</accession>
<proteinExistence type="predicted"/>
<dbReference type="AlphaFoldDB" id="A0A7X5KNH4"/>
<dbReference type="NCBIfam" id="NF040898">
    <property type="entry name" value="CC_mini_metal"/>
    <property type="match status" value="1"/>
</dbReference>
<dbReference type="RefSeq" id="WP_162370531.1">
    <property type="nucleotide sequence ID" value="NZ_JAAEEH010000021.1"/>
</dbReference>
<evidence type="ECO:0000313" key="2">
    <source>
        <dbReference type="Proteomes" id="UP000461585"/>
    </source>
</evidence>
<keyword evidence="2" id="KW-1185">Reference proteome</keyword>
<comment type="caution">
    <text evidence="1">The sequence shown here is derived from an EMBL/GenBank/DDBJ whole genome shotgun (WGS) entry which is preliminary data.</text>
</comment>
<gene>
    <name evidence="1" type="ORF">GXN74_08635</name>
</gene>
<dbReference type="Proteomes" id="UP000461585">
    <property type="component" value="Unassembled WGS sequence"/>
</dbReference>
<organism evidence="1 2">
    <name type="scientific">Anaerotalea alkaliphila</name>
    <dbReference type="NCBI Taxonomy" id="2662126"/>
    <lineage>
        <taxon>Bacteria</taxon>
        <taxon>Bacillati</taxon>
        <taxon>Bacillota</taxon>
        <taxon>Clostridia</taxon>
        <taxon>Eubacteriales</taxon>
        <taxon>Anaerotalea</taxon>
    </lineage>
</organism>
<name>A0A7X5KNH4_9FIRM</name>
<protein>
    <submittedName>
        <fullName evidence="1">Uncharacterized protein</fullName>
    </submittedName>
</protein>